<sequence>MILDSLKYRIKLYKTRIKWKNLNKHNYTSLKALTNIDLIKVGVKTYGELNVNSSNNISKLYIGNFCSIASEVLFLLNSEHPLNHISTYPFKVKVLSESSESLSKGDIVVDDDVWIGCNSTIMSGVHIGQGAVIAACSVVTKDVPPYAIVGGVPAKVIKFRFSEEIVKYLLSLEYSLLTEELVKKNIEKMYLDIEHMSLGEVSELYEWIPKKSVVEK</sequence>
<organism evidence="5 6">
    <name type="scientific">Succinivibrio faecicola</name>
    <dbReference type="NCBI Taxonomy" id="2820300"/>
    <lineage>
        <taxon>Bacteria</taxon>
        <taxon>Pseudomonadati</taxon>
        <taxon>Pseudomonadota</taxon>
        <taxon>Gammaproteobacteria</taxon>
        <taxon>Aeromonadales</taxon>
        <taxon>Succinivibrionaceae</taxon>
        <taxon>Succinivibrio</taxon>
    </lineage>
</organism>
<comment type="caution">
    <text evidence="5">The sequence shown here is derived from an EMBL/GenBank/DDBJ whole genome shotgun (WGS) entry which is preliminary data.</text>
</comment>
<keyword evidence="3" id="KW-0677">Repeat</keyword>
<comment type="similarity">
    <text evidence="1">Belongs to the transferase hexapeptide repeat family.</text>
</comment>
<evidence type="ECO:0000256" key="4">
    <source>
        <dbReference type="ARBA" id="ARBA00023315"/>
    </source>
</evidence>
<evidence type="ECO:0000256" key="3">
    <source>
        <dbReference type="ARBA" id="ARBA00022737"/>
    </source>
</evidence>
<dbReference type="PROSITE" id="PS00101">
    <property type="entry name" value="HEXAPEP_TRANSFERASES"/>
    <property type="match status" value="1"/>
</dbReference>
<keyword evidence="2" id="KW-0808">Transferase</keyword>
<dbReference type="Pfam" id="PF00132">
    <property type="entry name" value="Hexapep"/>
    <property type="match status" value="1"/>
</dbReference>
<keyword evidence="4" id="KW-0012">Acyltransferase</keyword>
<accession>A0ABS7DGW3</accession>
<evidence type="ECO:0000313" key="5">
    <source>
        <dbReference type="EMBL" id="MBW7570536.1"/>
    </source>
</evidence>
<protein>
    <submittedName>
        <fullName evidence="5">CatB-related O-acetyltransferase</fullName>
    </submittedName>
</protein>
<evidence type="ECO:0000256" key="2">
    <source>
        <dbReference type="ARBA" id="ARBA00022679"/>
    </source>
</evidence>
<dbReference type="CDD" id="cd03349">
    <property type="entry name" value="LbH_XAT"/>
    <property type="match status" value="1"/>
</dbReference>
<reference evidence="5 6" key="1">
    <citation type="submission" date="2021-03" db="EMBL/GenBank/DDBJ databases">
        <title>Succinivibrio sp. nov. isolated from feces of cow.</title>
        <authorList>
            <person name="Choi J.-Y."/>
        </authorList>
    </citation>
    <scope>NUCLEOTIDE SEQUENCE [LARGE SCALE GENOMIC DNA]</scope>
    <source>
        <strain evidence="5 6">AGMB01872</strain>
    </source>
</reference>
<dbReference type="InterPro" id="IPR001451">
    <property type="entry name" value="Hexapep"/>
</dbReference>
<gene>
    <name evidence="5" type="ORF">J5V48_06485</name>
</gene>
<dbReference type="Proteomes" id="UP000731465">
    <property type="component" value="Unassembled WGS sequence"/>
</dbReference>
<dbReference type="SUPFAM" id="SSF51161">
    <property type="entry name" value="Trimeric LpxA-like enzymes"/>
    <property type="match status" value="1"/>
</dbReference>
<dbReference type="InterPro" id="IPR018357">
    <property type="entry name" value="Hexapep_transf_CS"/>
</dbReference>
<proteinExistence type="inferred from homology"/>
<dbReference type="PANTHER" id="PTHR43300">
    <property type="entry name" value="ACETYLTRANSFERASE"/>
    <property type="match status" value="1"/>
</dbReference>
<evidence type="ECO:0000313" key="6">
    <source>
        <dbReference type="Proteomes" id="UP000731465"/>
    </source>
</evidence>
<dbReference type="EMBL" id="JAGFNY010000021">
    <property type="protein sequence ID" value="MBW7570536.1"/>
    <property type="molecule type" value="Genomic_DNA"/>
</dbReference>
<dbReference type="PANTHER" id="PTHR43300:SF11">
    <property type="entry name" value="ACETYLTRANSFERASE RV3034C-RELATED"/>
    <property type="match status" value="1"/>
</dbReference>
<dbReference type="Gene3D" id="2.160.10.10">
    <property type="entry name" value="Hexapeptide repeat proteins"/>
    <property type="match status" value="1"/>
</dbReference>
<dbReference type="InterPro" id="IPR011004">
    <property type="entry name" value="Trimer_LpxA-like_sf"/>
</dbReference>
<name>A0ABS7DGW3_9GAMM</name>
<dbReference type="InterPro" id="IPR050179">
    <property type="entry name" value="Trans_hexapeptide_repeat"/>
</dbReference>
<keyword evidence="6" id="KW-1185">Reference proteome</keyword>
<evidence type="ECO:0000256" key="1">
    <source>
        <dbReference type="ARBA" id="ARBA00007274"/>
    </source>
</evidence>